<evidence type="ECO:0000313" key="11">
    <source>
        <dbReference type="EMBL" id="SMC49353.1"/>
    </source>
</evidence>
<name>A0A1W1ZM77_9BACT</name>
<dbReference type="InterPro" id="IPR036097">
    <property type="entry name" value="HisK_dim/P_sf"/>
</dbReference>
<feature type="domain" description="Histidine kinase" evidence="10">
    <location>
        <begin position="220"/>
        <end position="428"/>
    </location>
</feature>
<protein>
    <recommendedName>
        <fullName evidence="2">histidine kinase</fullName>
        <ecNumber evidence="2">2.7.13.3</ecNumber>
    </recommendedName>
</protein>
<dbReference type="Pfam" id="PF02518">
    <property type="entry name" value="HATPase_c"/>
    <property type="match status" value="1"/>
</dbReference>
<evidence type="ECO:0000259" key="10">
    <source>
        <dbReference type="PROSITE" id="PS50109"/>
    </source>
</evidence>
<keyword evidence="9" id="KW-0472">Membrane</keyword>
<comment type="catalytic activity">
    <reaction evidence="1">
        <text>ATP + protein L-histidine = ADP + protein N-phospho-L-histidine.</text>
        <dbReference type="EC" id="2.7.13.3"/>
    </reaction>
</comment>
<keyword evidence="7" id="KW-0067">ATP-binding</keyword>
<proteinExistence type="predicted"/>
<dbReference type="AlphaFoldDB" id="A0A1W1ZM77"/>
<evidence type="ECO:0000256" key="5">
    <source>
        <dbReference type="ARBA" id="ARBA00022741"/>
    </source>
</evidence>
<dbReference type="PANTHER" id="PTHR43065:SF10">
    <property type="entry name" value="PEROXIDE STRESS-ACTIVATED HISTIDINE KINASE MAK3"/>
    <property type="match status" value="1"/>
</dbReference>
<feature type="transmembrane region" description="Helical" evidence="9">
    <location>
        <begin position="49"/>
        <end position="73"/>
    </location>
</feature>
<evidence type="ECO:0000256" key="4">
    <source>
        <dbReference type="ARBA" id="ARBA00022679"/>
    </source>
</evidence>
<dbReference type="EC" id="2.7.13.3" evidence="2"/>
<keyword evidence="8" id="KW-0902">Two-component regulatory system</keyword>
<reference evidence="11 12" key="1">
    <citation type="submission" date="2017-04" db="EMBL/GenBank/DDBJ databases">
        <authorList>
            <person name="Afonso C.L."/>
            <person name="Miller P.J."/>
            <person name="Scott M.A."/>
            <person name="Spackman E."/>
            <person name="Goraichik I."/>
            <person name="Dimitrov K.M."/>
            <person name="Suarez D.L."/>
            <person name="Swayne D.E."/>
        </authorList>
    </citation>
    <scope>NUCLEOTIDE SEQUENCE [LARGE SCALE GENOMIC DNA]</scope>
    <source>
        <strain evidence="11 12">DSM 3385</strain>
    </source>
</reference>
<evidence type="ECO:0000256" key="2">
    <source>
        <dbReference type="ARBA" id="ARBA00012438"/>
    </source>
</evidence>
<dbReference type="InterPro" id="IPR004358">
    <property type="entry name" value="Sig_transdc_His_kin-like_C"/>
</dbReference>
<feature type="transmembrane region" description="Helical" evidence="9">
    <location>
        <begin position="15"/>
        <end position="37"/>
    </location>
</feature>
<evidence type="ECO:0000256" key="3">
    <source>
        <dbReference type="ARBA" id="ARBA00022553"/>
    </source>
</evidence>
<dbReference type="SMART" id="SM00387">
    <property type="entry name" value="HATPase_c"/>
    <property type="match status" value="1"/>
</dbReference>
<dbReference type="RefSeq" id="WP_084067002.1">
    <property type="nucleotide sequence ID" value="NZ_FWXY01000003.1"/>
</dbReference>
<feature type="transmembrane region" description="Helical" evidence="9">
    <location>
        <begin position="93"/>
        <end position="114"/>
    </location>
</feature>
<dbReference type="OrthoDB" id="9773941at2"/>
<gene>
    <name evidence="11" type="ORF">SAMN02746065_10319</name>
</gene>
<keyword evidence="6 11" id="KW-0418">Kinase</keyword>
<dbReference type="CDD" id="cd00082">
    <property type="entry name" value="HisKA"/>
    <property type="match status" value="1"/>
</dbReference>
<accession>A0A1W1ZM77</accession>
<evidence type="ECO:0000256" key="1">
    <source>
        <dbReference type="ARBA" id="ARBA00000085"/>
    </source>
</evidence>
<sequence length="437" mass="48071">MEIHPPGPDDLKGRIKWLIAFRLVFAGVLLGATLIFCASESIPFTARPFIFLVGISLVLFFLSVLYFLLLNIWGETRGFVYGQVFLDTVTVTVILFLTGGFASVFTFLYLLVIIGVSMILHRAGSLVVAALSSVQYGLMIDLEYYGVLVPLGTTGDLASAYAWTHIIYRMVIIMSACFAVAFLTGILAVQTRRARHDLAVMERHLKRVEKMAAIGELAAGIAHEIKNPLASISGSIQLLREDLSPGMPNYQLMQIVLRETDRLSKLVTDFLLFANPHHMGAKRIFLDRAIIDTVALFRQDPVCGDGIVFDMNVARDVHIHMDAGHLRQVLFNLLKNAAESMDGGGTIAIDLSVPLQGKVKLCIKDDGCGIEPEVLSMMFDPFYTTKNNGTGLGLAITHRIMESYGGMVDVTSVPGEGTSFVLIFRLKRPKQNLDTVL</sequence>
<dbReference type="STRING" id="1121400.SAMN02746065_10319"/>
<keyword evidence="12" id="KW-1185">Reference proteome</keyword>
<dbReference type="PANTHER" id="PTHR43065">
    <property type="entry name" value="SENSOR HISTIDINE KINASE"/>
    <property type="match status" value="1"/>
</dbReference>
<dbReference type="PROSITE" id="PS50109">
    <property type="entry name" value="HIS_KIN"/>
    <property type="match status" value="1"/>
</dbReference>
<dbReference type="Gene3D" id="3.30.565.10">
    <property type="entry name" value="Histidine kinase-like ATPase, C-terminal domain"/>
    <property type="match status" value="1"/>
</dbReference>
<dbReference type="EMBL" id="FWXY01000003">
    <property type="protein sequence ID" value="SMC49353.1"/>
    <property type="molecule type" value="Genomic_DNA"/>
</dbReference>
<feature type="transmembrane region" description="Helical" evidence="9">
    <location>
        <begin position="126"/>
        <end position="146"/>
    </location>
</feature>
<keyword evidence="4" id="KW-0808">Transferase</keyword>
<dbReference type="InterPro" id="IPR005467">
    <property type="entry name" value="His_kinase_dom"/>
</dbReference>
<keyword evidence="9" id="KW-1133">Transmembrane helix</keyword>
<dbReference type="InterPro" id="IPR003661">
    <property type="entry name" value="HisK_dim/P_dom"/>
</dbReference>
<dbReference type="SUPFAM" id="SSF55874">
    <property type="entry name" value="ATPase domain of HSP90 chaperone/DNA topoisomerase II/histidine kinase"/>
    <property type="match status" value="1"/>
</dbReference>
<evidence type="ECO:0000313" key="12">
    <source>
        <dbReference type="Proteomes" id="UP000192418"/>
    </source>
</evidence>
<feature type="transmembrane region" description="Helical" evidence="9">
    <location>
        <begin position="166"/>
        <end position="189"/>
    </location>
</feature>
<dbReference type="Pfam" id="PF25323">
    <property type="entry name" value="6TM_PilS"/>
    <property type="match status" value="1"/>
</dbReference>
<dbReference type="InterPro" id="IPR036890">
    <property type="entry name" value="HATPase_C_sf"/>
</dbReference>
<dbReference type="SUPFAM" id="SSF47384">
    <property type="entry name" value="Homodimeric domain of signal transducing histidine kinase"/>
    <property type="match status" value="1"/>
</dbReference>
<dbReference type="Proteomes" id="UP000192418">
    <property type="component" value="Unassembled WGS sequence"/>
</dbReference>
<dbReference type="GO" id="GO:0005524">
    <property type="term" value="F:ATP binding"/>
    <property type="evidence" value="ECO:0007669"/>
    <property type="project" value="UniProtKB-KW"/>
</dbReference>
<evidence type="ECO:0000256" key="8">
    <source>
        <dbReference type="ARBA" id="ARBA00023012"/>
    </source>
</evidence>
<dbReference type="GO" id="GO:0000155">
    <property type="term" value="F:phosphorelay sensor kinase activity"/>
    <property type="evidence" value="ECO:0007669"/>
    <property type="project" value="InterPro"/>
</dbReference>
<dbReference type="SMART" id="SM00388">
    <property type="entry name" value="HisKA"/>
    <property type="match status" value="1"/>
</dbReference>
<dbReference type="InterPro" id="IPR003594">
    <property type="entry name" value="HATPase_dom"/>
</dbReference>
<keyword evidence="3" id="KW-0597">Phosphoprotein</keyword>
<organism evidence="11 12">
    <name type="scientific">Desulfocicer vacuolatum DSM 3385</name>
    <dbReference type="NCBI Taxonomy" id="1121400"/>
    <lineage>
        <taxon>Bacteria</taxon>
        <taxon>Pseudomonadati</taxon>
        <taxon>Thermodesulfobacteriota</taxon>
        <taxon>Desulfobacteria</taxon>
        <taxon>Desulfobacterales</taxon>
        <taxon>Desulfobacteraceae</taxon>
        <taxon>Desulfocicer</taxon>
    </lineage>
</organism>
<dbReference type="Pfam" id="PF00512">
    <property type="entry name" value="HisKA"/>
    <property type="match status" value="1"/>
</dbReference>
<keyword evidence="9" id="KW-0812">Transmembrane</keyword>
<dbReference type="Gene3D" id="1.10.287.130">
    <property type="match status" value="1"/>
</dbReference>
<keyword evidence="5" id="KW-0547">Nucleotide-binding</keyword>
<evidence type="ECO:0000256" key="7">
    <source>
        <dbReference type="ARBA" id="ARBA00022840"/>
    </source>
</evidence>
<evidence type="ECO:0000256" key="9">
    <source>
        <dbReference type="SAM" id="Phobius"/>
    </source>
</evidence>
<dbReference type="PRINTS" id="PR00344">
    <property type="entry name" value="BCTRLSENSOR"/>
</dbReference>
<evidence type="ECO:0000256" key="6">
    <source>
        <dbReference type="ARBA" id="ARBA00022777"/>
    </source>
</evidence>